<dbReference type="AlphaFoldDB" id="A0A368UP82"/>
<dbReference type="GO" id="GO:0016740">
    <property type="term" value="F:transferase activity"/>
    <property type="evidence" value="ECO:0007669"/>
    <property type="project" value="UniProtKB-KW"/>
</dbReference>
<keyword evidence="3" id="KW-1185">Reference proteome</keyword>
<dbReference type="EMBL" id="QPIZ01000040">
    <property type="protein sequence ID" value="RCW26107.1"/>
    <property type="molecule type" value="Genomic_DNA"/>
</dbReference>
<gene>
    <name evidence="2" type="ORF">DFO77_1402</name>
</gene>
<reference evidence="2 3" key="1">
    <citation type="submission" date="2018-07" db="EMBL/GenBank/DDBJ databases">
        <title>Freshwater and sediment microbial communities from various areas in North America, analyzing microbe dynamics in response to fracking.</title>
        <authorList>
            <person name="Lamendella R."/>
        </authorList>
    </citation>
    <scope>NUCLEOTIDE SEQUENCE [LARGE SCALE GENOMIC DNA]</scope>
    <source>
        <strain evidence="2 3">160A</strain>
    </source>
</reference>
<dbReference type="Gene3D" id="3.30.1330.230">
    <property type="match status" value="1"/>
</dbReference>
<keyword evidence="2" id="KW-0689">Ribosomal protein</keyword>
<dbReference type="PROSITE" id="PS51664">
    <property type="entry name" value="YCAO"/>
    <property type="match status" value="1"/>
</dbReference>
<accession>A0A368UP82</accession>
<dbReference type="InterPro" id="IPR003776">
    <property type="entry name" value="YcaO-like_dom"/>
</dbReference>
<dbReference type="PANTHER" id="PTHR37809">
    <property type="entry name" value="RIBOSOMAL PROTEIN S12 METHYLTHIOTRANSFERASE ACCESSORY FACTOR YCAO"/>
    <property type="match status" value="1"/>
</dbReference>
<proteinExistence type="predicted"/>
<feature type="domain" description="YcaO" evidence="1">
    <location>
        <begin position="1"/>
        <end position="308"/>
    </location>
</feature>
<evidence type="ECO:0000313" key="2">
    <source>
        <dbReference type="EMBL" id="RCW26107.1"/>
    </source>
</evidence>
<organism evidence="2 3">
    <name type="scientific">Marinilabilia salmonicolor</name>
    <dbReference type="NCBI Taxonomy" id="989"/>
    <lineage>
        <taxon>Bacteria</taxon>
        <taxon>Pseudomonadati</taxon>
        <taxon>Bacteroidota</taxon>
        <taxon>Bacteroidia</taxon>
        <taxon>Marinilabiliales</taxon>
        <taxon>Marinilabiliaceae</taxon>
        <taxon>Marinilabilia</taxon>
    </lineage>
</organism>
<evidence type="ECO:0000259" key="1">
    <source>
        <dbReference type="PROSITE" id="PS51664"/>
    </source>
</evidence>
<dbReference type="Pfam" id="PF02624">
    <property type="entry name" value="YcaO"/>
    <property type="match status" value="1"/>
</dbReference>
<dbReference type="Proteomes" id="UP000252733">
    <property type="component" value="Unassembled WGS sequence"/>
</dbReference>
<dbReference type="GO" id="GO:0005840">
    <property type="term" value="C:ribosome"/>
    <property type="evidence" value="ECO:0007669"/>
    <property type="project" value="UniProtKB-KW"/>
</dbReference>
<keyword evidence="2" id="KW-0808">Transferase</keyword>
<evidence type="ECO:0000313" key="3">
    <source>
        <dbReference type="Proteomes" id="UP000252733"/>
    </source>
</evidence>
<comment type="caution">
    <text evidence="2">The sequence shown here is derived from an EMBL/GenBank/DDBJ whole genome shotgun (WGS) entry which is preliminary data.</text>
</comment>
<sequence>MFPFDEKIELYWDTCYDLTYGKETYCPSAFIYLPWTIEDKWILSGTSTGLAAHTNFNKALLTALYELIERDAFVITWHQKIVSPKIIIDKSIQSFINQVFPSNYEFHFFDITYDIKVPTVMGLCFGEAEYGKFVAIGTATRDSYKEALKKVILEISQSVPYFRYMLGKRKSWVPDNDFNQLLSFEDHSIFYLKRPDLQGVLDEWRNAKASMKIDFQLDDIKNTKDCIYDIIGQLKNKNYNILVKDITTPDANQVGYYCLRVIIPQLLQMGGAFPFYFLGGKRLYEVPSLMGYKSNSFDSLNKYPHPFP</sequence>
<protein>
    <submittedName>
        <fullName evidence="2">Ribosomal protein S12 methylthiotransferase accessory factor</fullName>
    </submittedName>
</protein>
<name>A0A368UP82_9BACT</name>
<dbReference type="PANTHER" id="PTHR37809:SF1">
    <property type="entry name" value="RIBOSOMAL PROTEIN S12 METHYLTHIOTRANSFERASE ACCESSORY FACTOR YCAO"/>
    <property type="match status" value="1"/>
</dbReference>
<keyword evidence="2" id="KW-0687">Ribonucleoprotein</keyword>